<protein>
    <submittedName>
        <fullName evidence="2">Uncharacterized protein</fullName>
    </submittedName>
</protein>
<name>A0A1C3KBQ3_PLAMA</name>
<feature type="region of interest" description="Disordered" evidence="1">
    <location>
        <begin position="480"/>
        <end position="511"/>
    </location>
</feature>
<feature type="compositionally biased region" description="Basic residues" evidence="1">
    <location>
        <begin position="339"/>
        <end position="355"/>
    </location>
</feature>
<feature type="compositionally biased region" description="Basic residues" evidence="1">
    <location>
        <begin position="480"/>
        <end position="499"/>
    </location>
</feature>
<accession>A0A1C3KBQ3</accession>
<feature type="compositionally biased region" description="Basic residues" evidence="1">
    <location>
        <begin position="920"/>
        <end position="929"/>
    </location>
</feature>
<evidence type="ECO:0000313" key="2">
    <source>
        <dbReference type="EMBL" id="SBT71007.1"/>
    </source>
</evidence>
<feature type="compositionally biased region" description="Basic and acidic residues" evidence="1">
    <location>
        <begin position="271"/>
        <end position="284"/>
    </location>
</feature>
<feature type="compositionally biased region" description="Polar residues" evidence="1">
    <location>
        <begin position="866"/>
        <end position="876"/>
    </location>
</feature>
<proteinExistence type="predicted"/>
<reference evidence="2 3" key="1">
    <citation type="submission" date="2016-06" db="EMBL/GenBank/DDBJ databases">
        <authorList>
            <consortium name="Pathogen Informatics"/>
        </authorList>
    </citation>
    <scope>NUCLEOTIDE SEQUENCE [LARGE SCALE GENOMIC DNA]</scope>
    <source>
        <strain evidence="2">PmlGA01</strain>
    </source>
</reference>
<feature type="compositionally biased region" description="Low complexity" evidence="1">
    <location>
        <begin position="1016"/>
        <end position="1060"/>
    </location>
</feature>
<feature type="compositionally biased region" description="Low complexity" evidence="1">
    <location>
        <begin position="897"/>
        <end position="916"/>
    </location>
</feature>
<gene>
    <name evidence="2" type="primary">PmlGA01_070025400</name>
    <name evidence="2" type="ORF">PMLGA01_070025400</name>
</gene>
<feature type="compositionally biased region" description="Low complexity" evidence="1">
    <location>
        <begin position="200"/>
        <end position="209"/>
    </location>
</feature>
<feature type="compositionally biased region" description="Basic and acidic residues" evidence="1">
    <location>
        <begin position="7"/>
        <end position="21"/>
    </location>
</feature>
<organism evidence="2 3">
    <name type="scientific">Plasmodium malariae</name>
    <dbReference type="NCBI Taxonomy" id="5858"/>
    <lineage>
        <taxon>Eukaryota</taxon>
        <taxon>Sar</taxon>
        <taxon>Alveolata</taxon>
        <taxon>Apicomplexa</taxon>
        <taxon>Aconoidasida</taxon>
        <taxon>Haemosporida</taxon>
        <taxon>Plasmodiidae</taxon>
        <taxon>Plasmodium</taxon>
        <taxon>Plasmodium (Plasmodium)</taxon>
    </lineage>
</organism>
<feature type="region of interest" description="Disordered" evidence="1">
    <location>
        <begin position="318"/>
        <end position="384"/>
    </location>
</feature>
<feature type="compositionally biased region" description="Basic and acidic residues" evidence="1">
    <location>
        <begin position="877"/>
        <end position="890"/>
    </location>
</feature>
<feature type="compositionally biased region" description="Basic and acidic residues" evidence="1">
    <location>
        <begin position="210"/>
        <end position="223"/>
    </location>
</feature>
<feature type="region of interest" description="Disordered" evidence="1">
    <location>
        <begin position="1120"/>
        <end position="1147"/>
    </location>
</feature>
<sequence length="1295" mass="150377">MEGSKQAAKEKRQSCEKEKSMELFDDDEHKNAVILCEHEDIHENTQGNSHKHNGNGKDMNEVVNKFEKNILSNCTSNYDSIEAHDNMINGILLQNDNCGKAETSCCYHTDKHVDLSKNNRNNYNTKVDKIHPLEAENDSDNKNHYTIEKKEKKGNSNIFYKEHKRYELNHKYNNKYSSNNSITSNLSFKKKKDSVDSDDLSSSTGYNKNYNKDKKDKLKDKNIRNSSYSNFKDKRTSSSRSSSCDFIKSSSRNSVKKLNENEQKKKKLRKRSYDRNSFDRNSYDRKKRHEKRRNENKIHEKKYLIKCKYKYKEEYDKGGGSGGEDLKSPHHNKDLDYYKKKKEFQKRKVNLRHEKKYQQQCNHGSDNDDNDYGDDNNDKDDDYYDEHLGERVVNGGVNKRKSKNFAVSPTDRVNVKEEQYSGTSSLETSEHRSRAYKKYKGKKVDCSYYYTDGEKEGGIYNSCEDVEKCRGYPYGEKILRKRSKRSMSRSGSRGRSRSSHVHDKNKADDLEEEQLELRKHKKKRISTDEGNISCERKNISEEGQHIGQRNEMQGSGKHLPDEEAVHEGDFKELVPIDSNNEVAHEEVNLMIKKLLVQDKDKEKENEKDKKAKEQSLIARKAQKRECSYTNKEKNIKYEKYSTCDKHTKGYKNGGSKKGYCEKYDDKDNRSYTTFNEYCEVENNEEKNCNKYKKIYNDENNYNIQRYCSSKNYDHSEGGNDKDGGLPNGRCTNELWLNKKYECEYKIGSYDNMHEYYSDYTSDDLEEKKKKKKRDIQYAQIEPIVDIEVGPEVEFTNWTKYESNCFDKEHFSINLKFRNSSLRKFVLNNEFEYKKINSSYEKDNDVLYVKKNSIKGLSPDAKKYNNKFNAPSSIYNSENKKEDDGGQRAKLEPCYTPNNDNGNNGNSGNSYCNNCSDTGGKKRRGSRSKHSSPPNDLNAHTYGSNNISNYTKCNGSVRKGTGMDSAYMNINKHNEDYSSPNKVPCKEEKCCTNNMSKEERVGNERKKGNTTSKKNKVSGGSSSVGRSDGSRGSNVDSSSGSNVDSNSGSNVDSSSGNNNNSATTLRMGLAHDDACSLDSEKFRMYEKKNYPYSKNKEERNMQKVSQGYCKKLQGRAIEMKKEEQEEIEEQQHKQKQGERNRNYDLDEKKGDYYLQNKRSSMEDDIHSLVPNNTTNAPVNDTRSITSCMKEFENLPEYIKNIINNMNSSYEMNEDIDMLNLNSVKSFRIPKFSILADNITNTNNFLKFFEKRKVAKKKWKNITRNILRQEFEILSFSVSYHVNEAKIDYITNSLKLI</sequence>
<feature type="region of interest" description="Disordered" evidence="1">
    <location>
        <begin position="538"/>
        <end position="561"/>
    </location>
</feature>
<dbReference type="Proteomes" id="UP000219799">
    <property type="component" value="Chromosome 7"/>
</dbReference>
<evidence type="ECO:0000256" key="1">
    <source>
        <dbReference type="SAM" id="MobiDB-lite"/>
    </source>
</evidence>
<feature type="region of interest" description="Disordered" evidence="1">
    <location>
        <begin position="1"/>
        <end position="21"/>
    </location>
</feature>
<feature type="region of interest" description="Disordered" evidence="1">
    <location>
        <begin position="866"/>
        <end position="948"/>
    </location>
</feature>
<feature type="region of interest" description="Disordered" evidence="1">
    <location>
        <begin position="189"/>
        <end position="297"/>
    </location>
</feature>
<evidence type="ECO:0000313" key="3">
    <source>
        <dbReference type="Proteomes" id="UP000219799"/>
    </source>
</evidence>
<feature type="compositionally biased region" description="Acidic residues" evidence="1">
    <location>
        <begin position="367"/>
        <end position="384"/>
    </location>
</feature>
<feature type="compositionally biased region" description="Basic and acidic residues" evidence="1">
    <location>
        <begin position="995"/>
        <end position="1006"/>
    </location>
</feature>
<dbReference type="VEuPathDB" id="PlasmoDB:PmUG01_07034900"/>
<dbReference type="EMBL" id="LT594495">
    <property type="protein sequence ID" value="SBT71007.1"/>
    <property type="molecule type" value="Genomic_DNA"/>
</dbReference>
<feature type="region of interest" description="Disordered" evidence="1">
    <location>
        <begin position="995"/>
        <end position="1063"/>
    </location>
</feature>
<feature type="compositionally biased region" description="Basic and acidic residues" evidence="1">
    <location>
        <begin position="324"/>
        <end position="338"/>
    </location>
</feature>
<feature type="compositionally biased region" description="Low complexity" evidence="1">
    <location>
        <begin position="238"/>
        <end position="251"/>
    </location>
</feature>